<organism evidence="2 3">
    <name type="scientific">Streptococcus constellatus</name>
    <dbReference type="NCBI Taxonomy" id="76860"/>
    <lineage>
        <taxon>Bacteria</taxon>
        <taxon>Bacillati</taxon>
        <taxon>Bacillota</taxon>
        <taxon>Bacilli</taxon>
        <taxon>Lactobacillales</taxon>
        <taxon>Streptococcaceae</taxon>
        <taxon>Streptococcus</taxon>
        <taxon>Streptococcus anginosus group</taxon>
    </lineage>
</organism>
<dbReference type="RefSeq" id="WP_039677767.1">
    <property type="nucleotide sequence ID" value="NZ_JWIY01000004.1"/>
</dbReference>
<feature type="transmembrane region" description="Helical" evidence="1">
    <location>
        <begin position="39"/>
        <end position="64"/>
    </location>
</feature>
<evidence type="ECO:0000313" key="2">
    <source>
        <dbReference type="EMBL" id="KIC77385.1"/>
    </source>
</evidence>
<accession>A0A0C1K2Z8</accession>
<evidence type="ECO:0000313" key="3">
    <source>
        <dbReference type="Proteomes" id="UP000031339"/>
    </source>
</evidence>
<evidence type="ECO:0000256" key="1">
    <source>
        <dbReference type="SAM" id="Phobius"/>
    </source>
</evidence>
<proteinExistence type="predicted"/>
<gene>
    <name evidence="2" type="ORF">RN79_08965</name>
</gene>
<protein>
    <submittedName>
        <fullName evidence="2">Uncharacterized protein</fullName>
    </submittedName>
</protein>
<keyword evidence="1" id="KW-0472">Membrane</keyword>
<dbReference type="AlphaFoldDB" id="A0A0C1K2Z8"/>
<name>A0A0C1K2Z8_STRCV</name>
<keyword evidence="1" id="KW-0812">Transmembrane</keyword>
<sequence>MNKQYYFWVSSTFILLAIISVFAGFTAKGIDFTAFTPWLSIKCALALSLMVLFIQLPAIIIMFIDKKRSKNLE</sequence>
<comment type="caution">
    <text evidence="2">The sequence shown here is derived from an EMBL/GenBank/DDBJ whole genome shotgun (WGS) entry which is preliminary data.</text>
</comment>
<dbReference type="Proteomes" id="UP000031339">
    <property type="component" value="Unassembled WGS sequence"/>
</dbReference>
<feature type="transmembrane region" description="Helical" evidence="1">
    <location>
        <begin position="5"/>
        <end position="27"/>
    </location>
</feature>
<dbReference type="EMBL" id="JWIY01000004">
    <property type="protein sequence ID" value="KIC77385.1"/>
    <property type="molecule type" value="Genomic_DNA"/>
</dbReference>
<keyword evidence="1" id="KW-1133">Transmembrane helix</keyword>
<reference evidence="2 3" key="1">
    <citation type="submission" date="2014-12" db="EMBL/GenBank/DDBJ databases">
        <title>Partial genome sequence of Streptococcus constellatus KCOM 1650 (= ChDC B144).</title>
        <authorList>
            <person name="Kook J.-K."/>
            <person name="Park S.-N."/>
            <person name="Lim Y.K."/>
            <person name="Jo E."/>
        </authorList>
    </citation>
    <scope>NUCLEOTIDE SEQUENCE [LARGE SCALE GENOMIC DNA]</scope>
    <source>
        <strain evidence="2 3">KCOM 1650</strain>
    </source>
</reference>